<dbReference type="EMBL" id="JBHRTI010000003">
    <property type="protein sequence ID" value="MFC3146603.1"/>
    <property type="molecule type" value="Genomic_DNA"/>
</dbReference>
<name>A0ABV7H1Y3_9BURK</name>
<organism evidence="1 2">
    <name type="scientific">Piscinibacterium candidicorallinum</name>
    <dbReference type="NCBI Taxonomy" id="1793872"/>
    <lineage>
        <taxon>Bacteria</taxon>
        <taxon>Pseudomonadati</taxon>
        <taxon>Pseudomonadota</taxon>
        <taxon>Betaproteobacteria</taxon>
        <taxon>Burkholderiales</taxon>
        <taxon>Piscinibacterium</taxon>
    </lineage>
</organism>
<dbReference type="NCBIfam" id="NF033429">
    <property type="entry name" value="ImuA_translesion"/>
    <property type="match status" value="1"/>
</dbReference>
<reference evidence="2" key="1">
    <citation type="journal article" date="2019" name="Int. J. Syst. Evol. Microbiol.">
        <title>The Global Catalogue of Microorganisms (GCM) 10K type strain sequencing project: providing services to taxonomists for standard genome sequencing and annotation.</title>
        <authorList>
            <consortium name="The Broad Institute Genomics Platform"/>
            <consortium name="The Broad Institute Genome Sequencing Center for Infectious Disease"/>
            <person name="Wu L."/>
            <person name="Ma J."/>
        </authorList>
    </citation>
    <scope>NUCLEOTIDE SEQUENCE [LARGE SCALE GENOMIC DNA]</scope>
    <source>
        <strain evidence="2">KCTC 52168</strain>
    </source>
</reference>
<gene>
    <name evidence="1" type="primary">imuA</name>
    <name evidence="1" type="ORF">ACFOEN_02985</name>
</gene>
<sequence length="269" mass="29035">MSALTPSARQASLFLSVAPPATPAPAQAIDRSRLPAQVWPAHMLAQQAQAWPSGHTALDAQLPGGGWPLDGLVELLQDAQALGTGASVWQLLAPTLVSRMADRPGVVVLVNAPHAPFGPALRARGIDSERLICVQADSAQTRLWAAEQALRCADALAVLAWLPQARRMQLQRLNVLAKDKLLFVMREARARYEASPAPLRLLIQGGDRLELQLLKRRGPPCIQPVALTALPERLRALLASRRRPSEPARPLAIALPDTALPLQTVPQEH</sequence>
<keyword evidence="2" id="KW-1185">Reference proteome</keyword>
<dbReference type="RefSeq" id="WP_414859544.1">
    <property type="nucleotide sequence ID" value="NZ_CP180191.1"/>
</dbReference>
<dbReference type="Proteomes" id="UP001595556">
    <property type="component" value="Unassembled WGS sequence"/>
</dbReference>
<evidence type="ECO:0000313" key="1">
    <source>
        <dbReference type="EMBL" id="MFC3146603.1"/>
    </source>
</evidence>
<dbReference type="SUPFAM" id="SSF52540">
    <property type="entry name" value="P-loop containing nucleoside triphosphate hydrolases"/>
    <property type="match status" value="1"/>
</dbReference>
<proteinExistence type="predicted"/>
<dbReference type="InterPro" id="IPR047610">
    <property type="entry name" value="ImuA_translesion"/>
</dbReference>
<dbReference type="Gene3D" id="3.40.50.300">
    <property type="entry name" value="P-loop containing nucleotide triphosphate hydrolases"/>
    <property type="match status" value="1"/>
</dbReference>
<dbReference type="InterPro" id="IPR027417">
    <property type="entry name" value="P-loop_NTPase"/>
</dbReference>
<protein>
    <submittedName>
        <fullName evidence="1">Translesion DNA synthesis-associated protein ImuA</fullName>
    </submittedName>
</protein>
<accession>A0ABV7H1Y3</accession>
<comment type="caution">
    <text evidence="1">The sequence shown here is derived from an EMBL/GenBank/DDBJ whole genome shotgun (WGS) entry which is preliminary data.</text>
</comment>
<evidence type="ECO:0000313" key="2">
    <source>
        <dbReference type="Proteomes" id="UP001595556"/>
    </source>
</evidence>